<protein>
    <submittedName>
        <fullName evidence="1">Uncharacterized protein</fullName>
    </submittedName>
</protein>
<keyword evidence="2" id="KW-1185">Reference proteome</keyword>
<name>A0A9W7IGJ4_HIBTR</name>
<organism evidence="1 2">
    <name type="scientific">Hibiscus trionum</name>
    <name type="common">Flower of an hour</name>
    <dbReference type="NCBI Taxonomy" id="183268"/>
    <lineage>
        <taxon>Eukaryota</taxon>
        <taxon>Viridiplantae</taxon>
        <taxon>Streptophyta</taxon>
        <taxon>Embryophyta</taxon>
        <taxon>Tracheophyta</taxon>
        <taxon>Spermatophyta</taxon>
        <taxon>Magnoliopsida</taxon>
        <taxon>eudicotyledons</taxon>
        <taxon>Gunneridae</taxon>
        <taxon>Pentapetalae</taxon>
        <taxon>rosids</taxon>
        <taxon>malvids</taxon>
        <taxon>Malvales</taxon>
        <taxon>Malvaceae</taxon>
        <taxon>Malvoideae</taxon>
        <taxon>Hibiscus</taxon>
    </lineage>
</organism>
<gene>
    <name evidence="1" type="ORF">HRI_003235700</name>
</gene>
<dbReference type="EMBL" id="BSYR01000027">
    <property type="protein sequence ID" value="GMI95664.1"/>
    <property type="molecule type" value="Genomic_DNA"/>
</dbReference>
<evidence type="ECO:0000313" key="2">
    <source>
        <dbReference type="Proteomes" id="UP001165190"/>
    </source>
</evidence>
<sequence length="87" mass="10112">MLLLICSHTLFMKLSRKEPVFETLLAYLSFRWWEGVVTEKSQKDETSFTVHFPAHGETSVVKAWLLRPCMMWKNGGCVERSCSQDNN</sequence>
<dbReference type="InterPro" id="IPR055274">
    <property type="entry name" value="SWO1"/>
</dbReference>
<reference evidence="1" key="1">
    <citation type="submission" date="2023-05" db="EMBL/GenBank/DDBJ databases">
        <title>Genome and transcriptome analyses reveal genes involved in the formation of fine ridges on petal epidermal cells in Hibiscus trionum.</title>
        <authorList>
            <person name="Koshimizu S."/>
            <person name="Masuda S."/>
            <person name="Ishii T."/>
            <person name="Shirasu K."/>
            <person name="Hoshino A."/>
            <person name="Arita M."/>
        </authorList>
    </citation>
    <scope>NUCLEOTIDE SEQUENCE</scope>
    <source>
        <strain evidence="1">Hamamatsu line</strain>
    </source>
</reference>
<dbReference type="OrthoDB" id="433924at2759"/>
<dbReference type="PANTHER" id="PTHR48429:SF1">
    <property type="entry name" value="AGENET DOMAIN-CONTAINING PROTEIN"/>
    <property type="match status" value="1"/>
</dbReference>
<comment type="caution">
    <text evidence="1">The sequence shown here is derived from an EMBL/GenBank/DDBJ whole genome shotgun (WGS) entry which is preliminary data.</text>
</comment>
<dbReference type="PANTHER" id="PTHR48429">
    <property type="entry name" value="AGENET DOMAIN-CONTAINING PROTEIN"/>
    <property type="match status" value="1"/>
</dbReference>
<proteinExistence type="predicted"/>
<accession>A0A9W7IGJ4</accession>
<dbReference type="Proteomes" id="UP001165190">
    <property type="component" value="Unassembled WGS sequence"/>
</dbReference>
<dbReference type="AlphaFoldDB" id="A0A9W7IGJ4"/>
<evidence type="ECO:0000313" key="1">
    <source>
        <dbReference type="EMBL" id="GMI95664.1"/>
    </source>
</evidence>